<dbReference type="Pfam" id="PF04230">
    <property type="entry name" value="PS_pyruv_trans"/>
    <property type="match status" value="1"/>
</dbReference>
<dbReference type="EMBL" id="CP001941">
    <property type="protein sequence ID" value="ADD08064.1"/>
    <property type="molecule type" value="Genomic_DNA"/>
</dbReference>
<evidence type="ECO:0000313" key="2">
    <source>
        <dbReference type="EMBL" id="ADD08064.1"/>
    </source>
</evidence>
<dbReference type="Proteomes" id="UP000001400">
    <property type="component" value="Chromosome"/>
</dbReference>
<dbReference type="OrthoDB" id="359530at2157"/>
<dbReference type="GO" id="GO:0016740">
    <property type="term" value="F:transferase activity"/>
    <property type="evidence" value="ECO:0007669"/>
    <property type="project" value="UniProtKB-KW"/>
</dbReference>
<name>B5IDI9_ACIB4</name>
<dbReference type="HOGENOM" id="CLU_039510_0_1_2"/>
<dbReference type="AlphaFoldDB" id="B5IDI9"/>
<dbReference type="KEGG" id="abi:Aboo_0252"/>
<dbReference type="GeneID" id="8827194"/>
<dbReference type="RefSeq" id="WP_008084409.1">
    <property type="nucleotide sequence ID" value="NC_013926.1"/>
</dbReference>
<proteinExistence type="predicted"/>
<protein>
    <submittedName>
        <fullName evidence="2">Polysaccharide pyruvyl transferase</fullName>
    </submittedName>
</protein>
<accession>B5IDI9</accession>
<evidence type="ECO:0000259" key="1">
    <source>
        <dbReference type="Pfam" id="PF04230"/>
    </source>
</evidence>
<dbReference type="eggNOG" id="arCOG04826">
    <property type="taxonomic scope" value="Archaea"/>
</dbReference>
<dbReference type="PANTHER" id="PTHR36836">
    <property type="entry name" value="COLANIC ACID BIOSYNTHESIS PROTEIN WCAK"/>
    <property type="match status" value="1"/>
</dbReference>
<evidence type="ECO:0000313" key="3">
    <source>
        <dbReference type="Proteomes" id="UP000001400"/>
    </source>
</evidence>
<dbReference type="InterPro" id="IPR007345">
    <property type="entry name" value="Polysacch_pyruvyl_Trfase"/>
</dbReference>
<dbReference type="PANTHER" id="PTHR36836:SF1">
    <property type="entry name" value="COLANIC ACID BIOSYNTHESIS PROTEIN WCAK"/>
    <property type="match status" value="1"/>
</dbReference>
<sequence>MKKQKFTITIVNWAGVNTGDDAIFVALMDEIQKIMKKISTDIEFFILTDNDIRIKNIYSKEYAIKDTLRIFEFYKLRNILKVIKILQKSDVIIYGGGDLINGNFQSISFLGLAKLMGIPVFLIGIGATHINSKFLSFITTVVLNHVDIITVRDRDSKYNLKKLGVIKPKIYLTSDIAFLLNSANNKNKLIYNYITNINSKKIIIGINLRAYDPMYSYYSIWDENHIIKEFSKICDYLVDKYNAEIIFLPMVLKNRTLPYYENILSDDDIYMKIFKLVKYRGNIKIIKEDYNPKEFIEFLKQLDLVIAMRLHTLLLASLAGVPIIAISYAPKVSSFMHDLNLLDYTIPIFELRKRKLIDMIQKALNNKSSFTFPPFKQIENAKLNTKILEKKLSQIKYKHFKRRTLAPLLGIPIIIFLNYIFLIISKIITLKGKKRWFK</sequence>
<gene>
    <name evidence="2" type="ordered locus">Aboo_0252</name>
</gene>
<keyword evidence="2" id="KW-0808">Transferase</keyword>
<keyword evidence="3" id="KW-1185">Reference proteome</keyword>
<feature type="domain" description="Polysaccharide pyruvyl transferase" evidence="1">
    <location>
        <begin position="17"/>
        <end position="329"/>
    </location>
</feature>
<organism evidence="2 3">
    <name type="scientific">Aciduliprofundum boonei (strain DSM 19572 / T469)</name>
    <dbReference type="NCBI Taxonomy" id="439481"/>
    <lineage>
        <taxon>Archaea</taxon>
        <taxon>Methanobacteriati</taxon>
        <taxon>Thermoplasmatota</taxon>
        <taxon>DHVE2 group</taxon>
        <taxon>Candidatus Aciduliprofundum</taxon>
    </lineage>
</organism>
<dbReference type="STRING" id="439481.Aboo_0252"/>
<reference evidence="2" key="1">
    <citation type="submission" date="2010-02" db="EMBL/GenBank/DDBJ databases">
        <title>Complete sequence of Aciduliprofundum boonei T469.</title>
        <authorList>
            <consortium name="US DOE Joint Genome Institute"/>
            <person name="Lucas S."/>
            <person name="Copeland A."/>
            <person name="Lapidus A."/>
            <person name="Cheng J.-F."/>
            <person name="Bruce D."/>
            <person name="Goodwin L."/>
            <person name="Pitluck S."/>
            <person name="Saunders E."/>
            <person name="Detter J.C."/>
            <person name="Han C."/>
            <person name="Tapia R."/>
            <person name="Land M."/>
            <person name="Hauser L."/>
            <person name="Kyrpides N."/>
            <person name="Mikhailova N."/>
            <person name="Flores G."/>
            <person name="Reysenbach A.-L."/>
            <person name="Woyke T."/>
        </authorList>
    </citation>
    <scope>NUCLEOTIDE SEQUENCE</scope>
    <source>
        <strain evidence="2">T469</strain>
    </source>
</reference>